<dbReference type="AlphaFoldDB" id="A0A232FB23"/>
<proteinExistence type="predicted"/>
<dbReference type="Proteomes" id="UP000215335">
    <property type="component" value="Unassembled WGS sequence"/>
</dbReference>
<evidence type="ECO:0000313" key="2">
    <source>
        <dbReference type="EMBL" id="OXU27648.1"/>
    </source>
</evidence>
<dbReference type="InterPro" id="IPR006578">
    <property type="entry name" value="MADF-dom"/>
</dbReference>
<comment type="caution">
    <text evidence="2">The sequence shown here is derived from an EMBL/GenBank/DDBJ whole genome shotgun (WGS) entry which is preliminary data.</text>
</comment>
<gene>
    <name evidence="2" type="ORF">TSAR_015140</name>
</gene>
<evidence type="ECO:0000313" key="3">
    <source>
        <dbReference type="Proteomes" id="UP000215335"/>
    </source>
</evidence>
<dbReference type="PANTHER" id="PTHR21505:SF8">
    <property type="entry name" value="DPT-YFP REPRESSOR BY OVEREXPRESSION, ISOFORM D-RELATED"/>
    <property type="match status" value="1"/>
</dbReference>
<dbReference type="PROSITE" id="PS51029">
    <property type="entry name" value="MADF"/>
    <property type="match status" value="1"/>
</dbReference>
<dbReference type="STRING" id="543379.A0A232FB23"/>
<name>A0A232FB23_9HYME</name>
<dbReference type="SMART" id="SM00595">
    <property type="entry name" value="MADF"/>
    <property type="match status" value="1"/>
</dbReference>
<protein>
    <recommendedName>
        <fullName evidence="1">MADF domain-containing protein</fullName>
    </recommendedName>
</protein>
<organism evidence="2 3">
    <name type="scientific">Trichomalopsis sarcophagae</name>
    <dbReference type="NCBI Taxonomy" id="543379"/>
    <lineage>
        <taxon>Eukaryota</taxon>
        <taxon>Metazoa</taxon>
        <taxon>Ecdysozoa</taxon>
        <taxon>Arthropoda</taxon>
        <taxon>Hexapoda</taxon>
        <taxon>Insecta</taxon>
        <taxon>Pterygota</taxon>
        <taxon>Neoptera</taxon>
        <taxon>Endopterygota</taxon>
        <taxon>Hymenoptera</taxon>
        <taxon>Apocrita</taxon>
        <taxon>Proctotrupomorpha</taxon>
        <taxon>Chalcidoidea</taxon>
        <taxon>Pteromalidae</taxon>
        <taxon>Pteromalinae</taxon>
        <taxon>Trichomalopsis</taxon>
    </lineage>
</organism>
<reference evidence="2 3" key="1">
    <citation type="journal article" date="2017" name="Curr. Biol.">
        <title>The Evolution of Venom by Co-option of Single-Copy Genes.</title>
        <authorList>
            <person name="Martinson E.O."/>
            <person name="Mrinalini"/>
            <person name="Kelkar Y.D."/>
            <person name="Chang C.H."/>
            <person name="Werren J.H."/>
        </authorList>
    </citation>
    <scope>NUCLEOTIDE SEQUENCE [LARGE SCALE GENOMIC DNA]</scope>
    <source>
        <strain evidence="2 3">Alberta</strain>
        <tissue evidence="2">Whole body</tissue>
    </source>
</reference>
<keyword evidence="3" id="KW-1185">Reference proteome</keyword>
<dbReference type="PANTHER" id="PTHR21505">
    <property type="entry name" value="MADF DOMAIN-CONTAINING PROTEIN-RELATED"/>
    <property type="match status" value="1"/>
</dbReference>
<evidence type="ECO:0000259" key="1">
    <source>
        <dbReference type="PROSITE" id="PS51029"/>
    </source>
</evidence>
<sequence>MSRCEITTPPLRNDDEWTECQIGELVRLYKQQPCLWKKDDPAYLDHRERRLAYEAIRYGVNRSNVGLIEVILKVRQVRRAYVEEWRKMVEAMSNRSRYEPELRWFDDLFFLYDYLHVDEIESIEELAKGSCSSYSSNYCEDSPSSALTSTSKASCCLSERWPNHIKADDDAMEIFERKKNSCQRCHSTRFAGGASGSLKIAPRRRAKSDPVVYEKKSIQREKFEPRDEGSMSSTRSRLTVRKSCDQYDLFAKRIACRLKQMNPEEASKAQREIEALLMNAELNLDIYTSASSTASTFLDNRVDPTNSQTFSILPHSKSRICVSLASSLRTEGKV</sequence>
<feature type="domain" description="MADF" evidence="1">
    <location>
        <begin position="24"/>
        <end position="116"/>
    </location>
</feature>
<dbReference type="EMBL" id="NNAY01000563">
    <property type="protein sequence ID" value="OXU27648.1"/>
    <property type="molecule type" value="Genomic_DNA"/>
</dbReference>
<dbReference type="OrthoDB" id="6629625at2759"/>
<dbReference type="Pfam" id="PF10545">
    <property type="entry name" value="MADF_DNA_bdg"/>
    <property type="match status" value="1"/>
</dbReference>
<accession>A0A232FB23</accession>